<feature type="region of interest" description="Disordered" evidence="1">
    <location>
        <begin position="744"/>
        <end position="776"/>
    </location>
</feature>
<comment type="caution">
    <text evidence="2">The sequence shown here is derived from an EMBL/GenBank/DDBJ whole genome shotgun (WGS) entry which is preliminary data.</text>
</comment>
<evidence type="ECO:0000313" key="3">
    <source>
        <dbReference type="Proteomes" id="UP000217199"/>
    </source>
</evidence>
<feature type="compositionally biased region" description="Polar residues" evidence="1">
    <location>
        <begin position="744"/>
        <end position="762"/>
    </location>
</feature>
<dbReference type="InParanoid" id="A0A286UKH8"/>
<feature type="compositionally biased region" description="Acidic residues" evidence="1">
    <location>
        <begin position="386"/>
        <end position="412"/>
    </location>
</feature>
<feature type="region of interest" description="Disordered" evidence="1">
    <location>
        <begin position="231"/>
        <end position="419"/>
    </location>
</feature>
<feature type="region of interest" description="Disordered" evidence="1">
    <location>
        <begin position="89"/>
        <end position="198"/>
    </location>
</feature>
<feature type="compositionally biased region" description="Polar residues" evidence="1">
    <location>
        <begin position="233"/>
        <end position="248"/>
    </location>
</feature>
<feature type="compositionally biased region" description="Low complexity" evidence="1">
    <location>
        <begin position="90"/>
        <end position="102"/>
    </location>
</feature>
<protein>
    <submittedName>
        <fullName evidence="2">Uncharacterized protein</fullName>
    </submittedName>
</protein>
<gene>
    <name evidence="2" type="ORF">PNOK_0505500</name>
</gene>
<dbReference type="STRING" id="2282107.A0A286UKH8"/>
<feature type="compositionally biased region" description="Polar residues" evidence="1">
    <location>
        <begin position="104"/>
        <end position="113"/>
    </location>
</feature>
<accession>A0A286UKH8</accession>
<feature type="region of interest" description="Disordered" evidence="1">
    <location>
        <begin position="450"/>
        <end position="479"/>
    </location>
</feature>
<feature type="compositionally biased region" description="Low complexity" evidence="1">
    <location>
        <begin position="123"/>
        <end position="135"/>
    </location>
</feature>
<reference evidence="2 3" key="1">
    <citation type="journal article" date="2017" name="Mol. Ecol.">
        <title>Comparative and population genomic landscape of Phellinus noxius: A hypervariable fungus causing root rot in trees.</title>
        <authorList>
            <person name="Chung C.L."/>
            <person name="Lee T.J."/>
            <person name="Akiba M."/>
            <person name="Lee H.H."/>
            <person name="Kuo T.H."/>
            <person name="Liu D."/>
            <person name="Ke H.M."/>
            <person name="Yokoi T."/>
            <person name="Roa M.B."/>
            <person name="Lu M.J."/>
            <person name="Chang Y.Y."/>
            <person name="Ann P.J."/>
            <person name="Tsai J.N."/>
            <person name="Chen C.Y."/>
            <person name="Tzean S.S."/>
            <person name="Ota Y."/>
            <person name="Hattori T."/>
            <person name="Sahashi N."/>
            <person name="Liou R.F."/>
            <person name="Kikuchi T."/>
            <person name="Tsai I.J."/>
        </authorList>
    </citation>
    <scope>NUCLEOTIDE SEQUENCE [LARGE SCALE GENOMIC DNA]</scope>
    <source>
        <strain evidence="2 3">FFPRI411160</strain>
    </source>
</reference>
<evidence type="ECO:0000256" key="1">
    <source>
        <dbReference type="SAM" id="MobiDB-lite"/>
    </source>
</evidence>
<feature type="compositionally biased region" description="Acidic residues" evidence="1">
    <location>
        <begin position="464"/>
        <end position="479"/>
    </location>
</feature>
<name>A0A286UKH8_9AGAM</name>
<feature type="compositionally biased region" description="Low complexity" evidence="1">
    <location>
        <begin position="160"/>
        <end position="172"/>
    </location>
</feature>
<dbReference type="EMBL" id="NBII01000004">
    <property type="protein sequence ID" value="PAV20121.1"/>
    <property type="molecule type" value="Genomic_DNA"/>
</dbReference>
<proteinExistence type="predicted"/>
<sequence length="889" mass="96335">MQNTQNVSSKYRASPQIKTAAMSSTHTYTVDDVELGSASLQSSSVNDLEEEDDICPVCESECTCANRSRSSPSNPTLDYQTPYALNDVFSAPSTSASSSKTPNGRHSTPSSSAVPLKIKLTLNNSKPPSSGSSKGYSRHSFPSKKKTKSYSHPSHGGRNGSTSVSVTSVSPGPVGGSNMRLNADGSVPKKRGRPTKAVVAAREAAKLATVAKLQGVVTDQSINNVGFTRHSKSLASRKSTHVKTSPVFSQKKGKKLHGAAAASRAKALQRKALEKQKRRKGSKAENDLSSLSELTDEEDSDDLDRFGLPTFVSAFSSSSSSSDSETESDSDKEIPHFSHPQEPPSLLLLNNDSHPQRRRNPPEWDSRIRRKDNKGDAKSDAGTITDSEEEEEEEEEEDDEDAEEADEDEEDVNGPGVQRLMRYAGVATGWTDDEEESSFDADLFFANLSDSTGEGTDDEHMGDAEEGFGDDDGPDEDDRMDGINRGFNGSGFDLMRLSEVAAAGFLAPFADLDTTNLPFGQGWDHLLLSNNLRDSVLEFERNQRNRDAQIDSNLAASIPGYEDADAMMATSEEEEAVAMFDNDSQDLDLDGIEIFEEDSDCGDTTEDEFIDIDGIVTPRRSVLLRFPASLGAVDPMSTLSSPVRGPAGHSYIPAEPKHKERRRPTPKASDILSGRVSAMESSDNMDIERPATRSAPPMGSFTLQKADNSKRVVFTGSGNTASGSSIPCPYPVIRRLRQRGQSLSMLSHSGSEPSTKSRQSPFLTPVRPRCDTNSPLDTTIKASGQFTEAGEPIRLDDVIDTALLGSEASDAMPVPDSAVSEMGETGESDTERDRHLEALRRWEFIPMDAFRRTRAAGAANELPMMGAITRWSSVNINMLSCSLGRSFTR</sequence>
<evidence type="ECO:0000313" key="2">
    <source>
        <dbReference type="EMBL" id="PAV20121.1"/>
    </source>
</evidence>
<keyword evidence="3" id="KW-1185">Reference proteome</keyword>
<feature type="region of interest" description="Disordered" evidence="1">
    <location>
        <begin position="640"/>
        <end position="706"/>
    </location>
</feature>
<feature type="region of interest" description="Disordered" evidence="1">
    <location>
        <begin position="809"/>
        <end position="833"/>
    </location>
</feature>
<feature type="compositionally biased region" description="Basic and acidic residues" evidence="1">
    <location>
        <begin position="360"/>
        <end position="379"/>
    </location>
</feature>
<dbReference type="AlphaFoldDB" id="A0A286UKH8"/>
<dbReference type="OrthoDB" id="3259498at2759"/>
<dbReference type="Proteomes" id="UP000217199">
    <property type="component" value="Unassembled WGS sequence"/>
</dbReference>
<organism evidence="2 3">
    <name type="scientific">Pyrrhoderma noxium</name>
    <dbReference type="NCBI Taxonomy" id="2282107"/>
    <lineage>
        <taxon>Eukaryota</taxon>
        <taxon>Fungi</taxon>
        <taxon>Dikarya</taxon>
        <taxon>Basidiomycota</taxon>
        <taxon>Agaricomycotina</taxon>
        <taxon>Agaricomycetes</taxon>
        <taxon>Hymenochaetales</taxon>
        <taxon>Hymenochaetaceae</taxon>
        <taxon>Pyrrhoderma</taxon>
    </lineage>
</organism>